<keyword evidence="1" id="KW-0378">Hydrolase</keyword>
<evidence type="ECO:0000313" key="1">
    <source>
        <dbReference type="EMBL" id="CAH6721999.1"/>
    </source>
</evidence>
<dbReference type="EMBL" id="CALSDN010000007">
    <property type="protein sequence ID" value="CAH6721999.1"/>
    <property type="molecule type" value="Genomic_DNA"/>
</dbReference>
<accession>A0ACA9YAD9</accession>
<dbReference type="Proteomes" id="UP001152531">
    <property type="component" value="Unassembled WGS sequence"/>
</dbReference>
<evidence type="ECO:0000313" key="2">
    <source>
        <dbReference type="Proteomes" id="UP001152531"/>
    </source>
</evidence>
<keyword evidence="2" id="KW-1185">Reference proteome</keyword>
<proteinExistence type="predicted"/>
<gene>
    <name evidence="1" type="ORF">CLIB1444_07S07228</name>
</gene>
<comment type="caution">
    <text evidence="1">The sequence shown here is derived from an EMBL/GenBank/DDBJ whole genome shotgun (WGS) entry which is preliminary data.</text>
</comment>
<protein>
    <submittedName>
        <fullName evidence="1">Steryl acetyl hydrolase mug81</fullName>
    </submittedName>
</protein>
<organism evidence="1 2">
    <name type="scientific">[Candida] jaroonii</name>
    <dbReference type="NCBI Taxonomy" id="467808"/>
    <lineage>
        <taxon>Eukaryota</taxon>
        <taxon>Fungi</taxon>
        <taxon>Dikarya</taxon>
        <taxon>Ascomycota</taxon>
        <taxon>Saccharomycotina</taxon>
        <taxon>Pichiomycetes</taxon>
        <taxon>Debaryomycetaceae</taxon>
        <taxon>Yamadazyma</taxon>
    </lineage>
</organism>
<sequence length="389" mass="45716">MISIETILRFLKLPLDLLVVVIKYYLGATKYRKYANRLKICLKLTIYRFGLSIPIQDAHVLKFMENSTLFKVLKFQYPKLTSTIPGYGEQFGNHGIWFAKDNFREKDDPIIIYSHGGGYFLETQLEQLKSLVAIYKHLDPTKKYSILFLDYDLVSMGRKFPRQLNQLDSVYSDLVEQGNTNIILMGDSAGGHLSISYVQYIYSHKPFLPYPKQLVLISPWCKLNIDSKSERRPGRSYNDNRLRDLISIDIFKPELFELFLNPKNIEFHPYFNWSHEPETNWSKIPFFKDPKNKVFVIYGEDESFRDHIIEWTNEVFGNHLSYERTNNKYSEICTKTIESKDKPKLVTYMEPWGVHDGIFFTEYDAIGNIENAKTDKYFGISKVIKFLNE</sequence>
<reference evidence="1" key="1">
    <citation type="submission" date="2022-06" db="EMBL/GenBank/DDBJ databases">
        <authorList>
            <person name="Legras J.-L."/>
            <person name="Devillers H."/>
            <person name="Grondin C."/>
        </authorList>
    </citation>
    <scope>NUCLEOTIDE SEQUENCE</scope>
    <source>
        <strain evidence="1">CLIB 1444</strain>
    </source>
</reference>
<name>A0ACA9YAD9_9ASCO</name>